<organism evidence="7 8">
    <name type="scientific">Nicrophorus vespilloides</name>
    <name type="common">Boreal carrion beetle</name>
    <dbReference type="NCBI Taxonomy" id="110193"/>
    <lineage>
        <taxon>Eukaryota</taxon>
        <taxon>Metazoa</taxon>
        <taxon>Ecdysozoa</taxon>
        <taxon>Arthropoda</taxon>
        <taxon>Hexapoda</taxon>
        <taxon>Insecta</taxon>
        <taxon>Pterygota</taxon>
        <taxon>Neoptera</taxon>
        <taxon>Endopterygota</taxon>
        <taxon>Coleoptera</taxon>
        <taxon>Polyphaga</taxon>
        <taxon>Staphyliniformia</taxon>
        <taxon>Silphidae</taxon>
        <taxon>Nicrophorinae</taxon>
        <taxon>Nicrophorus</taxon>
    </lineage>
</organism>
<evidence type="ECO:0000313" key="7">
    <source>
        <dbReference type="Proteomes" id="UP000695000"/>
    </source>
</evidence>
<evidence type="ECO:0000256" key="3">
    <source>
        <dbReference type="ARBA" id="ARBA00022630"/>
    </source>
</evidence>
<dbReference type="PANTHER" id="PTHR11552:SF147">
    <property type="entry name" value="CHOLINE DEHYDROGENASE, MITOCHONDRIAL"/>
    <property type="match status" value="1"/>
</dbReference>
<dbReference type="InterPro" id="IPR012132">
    <property type="entry name" value="GMC_OxRdtase"/>
</dbReference>
<evidence type="ECO:0000256" key="4">
    <source>
        <dbReference type="ARBA" id="ARBA00022827"/>
    </source>
</evidence>
<comment type="similarity">
    <text evidence="2 5">Belongs to the GMC oxidoreductase family.</text>
</comment>
<keyword evidence="3 5" id="KW-0285">Flavoprotein</keyword>
<dbReference type="SUPFAM" id="SSF51905">
    <property type="entry name" value="FAD/NAD(P)-binding domain"/>
    <property type="match status" value="1"/>
</dbReference>
<evidence type="ECO:0000313" key="8">
    <source>
        <dbReference type="RefSeq" id="XP_017775867.1"/>
    </source>
</evidence>
<dbReference type="Pfam" id="PF00732">
    <property type="entry name" value="GMC_oxred_N"/>
    <property type="match status" value="1"/>
</dbReference>
<dbReference type="GeneID" id="108562155"/>
<sequence>MNCAQNPCPNALEGTASNLFLNLINTLMATQCALNPRASYPDDIGSKLINGSEFDFIIVGAGSAGSAVANRLSENPKWRILVLEAGKYPSASSEVPALFLYMKHTAEDWQYQTVNKYACLGLAKGCIWSRGKVLGGSSTINGCMYVRGNPLAYNNWNDLGNKGWGWDEVLPYFKKSENTTRESYRTSPLHGTSGYLTTSYVKSNSYVKNMYMEGAKQVGMLISDDEPSLGYYEVLATIRDGKRCSASKAYLASAANRNNLFLATEAEVGQVIFDKTTAKGVLVKINSKLINVYAKKEVILSAGTIKSPTILQNSNIGLREDLGRKPLVNLHVGRNLLDHLAIFTLFITLNDTASEADEPDRIFDYFTANKGSLSNIGGSNFVGFINTKNKNAKIANVQIFNTFYPKNSPDIHRELEIIGLDTISTKSILEASTKSILWQVAPAILNPKSVGTLLTKSLFDAPIIKPNYLQDGRDIRTLLEAVKFIKSLIQTKAFQRAGAKLFIMKSPYCLQDASTDSYWRCHIKHYATTAYNPVGTCKMGPKNIATSVVDSTLKVHGLNRIRVIDASIMPTIIPGNTNAPAMMIGEKGSAFIKEDWM</sequence>
<dbReference type="RefSeq" id="XP_017775867.1">
    <property type="nucleotide sequence ID" value="XM_017920378.1"/>
</dbReference>
<evidence type="ECO:0000259" key="6">
    <source>
        <dbReference type="PROSITE" id="PS00623"/>
    </source>
</evidence>
<evidence type="ECO:0000256" key="1">
    <source>
        <dbReference type="ARBA" id="ARBA00001974"/>
    </source>
</evidence>
<evidence type="ECO:0000256" key="2">
    <source>
        <dbReference type="ARBA" id="ARBA00010790"/>
    </source>
</evidence>
<dbReference type="Proteomes" id="UP000695000">
    <property type="component" value="Unplaced"/>
</dbReference>
<dbReference type="PANTHER" id="PTHR11552">
    <property type="entry name" value="GLUCOSE-METHANOL-CHOLINE GMC OXIDOREDUCTASE"/>
    <property type="match status" value="1"/>
</dbReference>
<proteinExistence type="inferred from homology"/>
<evidence type="ECO:0000256" key="5">
    <source>
        <dbReference type="RuleBase" id="RU003968"/>
    </source>
</evidence>
<gene>
    <name evidence="8" type="primary">LOC108562155</name>
</gene>
<dbReference type="PROSITE" id="PS00623">
    <property type="entry name" value="GMC_OXRED_1"/>
    <property type="match status" value="1"/>
</dbReference>
<dbReference type="InterPro" id="IPR007867">
    <property type="entry name" value="GMC_OxRtase_C"/>
</dbReference>
<protein>
    <submittedName>
        <fullName evidence="8">Glucose dehydrogenase [FAD, quinone]-like</fullName>
    </submittedName>
</protein>
<reference evidence="8" key="1">
    <citation type="submission" date="2025-08" db="UniProtKB">
        <authorList>
            <consortium name="RefSeq"/>
        </authorList>
    </citation>
    <scope>IDENTIFICATION</scope>
    <source>
        <tissue evidence="8">Whole Larva</tissue>
    </source>
</reference>
<dbReference type="InterPro" id="IPR036188">
    <property type="entry name" value="FAD/NAD-bd_sf"/>
</dbReference>
<feature type="domain" description="Glucose-methanol-choline oxidoreductase N-terminal" evidence="6">
    <location>
        <begin position="131"/>
        <end position="154"/>
    </location>
</feature>
<dbReference type="Gene3D" id="3.30.560.10">
    <property type="entry name" value="Glucose Oxidase, domain 3"/>
    <property type="match status" value="1"/>
</dbReference>
<dbReference type="PIRSF" id="PIRSF000137">
    <property type="entry name" value="Alcohol_oxidase"/>
    <property type="match status" value="1"/>
</dbReference>
<keyword evidence="4 5" id="KW-0274">FAD</keyword>
<name>A0ABM1MMR7_NICVS</name>
<dbReference type="InterPro" id="IPR000172">
    <property type="entry name" value="GMC_OxRdtase_N"/>
</dbReference>
<dbReference type="Gene3D" id="3.50.50.60">
    <property type="entry name" value="FAD/NAD(P)-binding domain"/>
    <property type="match status" value="1"/>
</dbReference>
<accession>A0ABM1MMR7</accession>
<comment type="cofactor">
    <cofactor evidence="1">
        <name>FAD</name>
        <dbReference type="ChEBI" id="CHEBI:57692"/>
    </cofactor>
</comment>
<dbReference type="Pfam" id="PF05199">
    <property type="entry name" value="GMC_oxred_C"/>
    <property type="match status" value="1"/>
</dbReference>
<keyword evidence="7" id="KW-1185">Reference proteome</keyword>
<dbReference type="SUPFAM" id="SSF54373">
    <property type="entry name" value="FAD-linked reductases, C-terminal domain"/>
    <property type="match status" value="1"/>
</dbReference>